<keyword evidence="2" id="KW-0012">Acyltransferase</keyword>
<dbReference type="SUPFAM" id="SSF55729">
    <property type="entry name" value="Acyl-CoA N-acyltransferases (Nat)"/>
    <property type="match status" value="1"/>
</dbReference>
<dbReference type="PANTHER" id="PTHR43792">
    <property type="entry name" value="GNAT FAMILY, PUTATIVE (AFU_ORTHOLOGUE AFUA_3G00765)-RELATED-RELATED"/>
    <property type="match status" value="1"/>
</dbReference>
<dbReference type="PANTHER" id="PTHR43792:SF8">
    <property type="entry name" value="[RIBOSOMAL PROTEIN US5]-ALANINE N-ACETYLTRANSFERASE"/>
    <property type="match status" value="1"/>
</dbReference>
<dbReference type="STRING" id="1445510.YC6258_05483"/>
<dbReference type="GO" id="GO:0016747">
    <property type="term" value="F:acyltransferase activity, transferring groups other than amino-acyl groups"/>
    <property type="evidence" value="ECO:0007669"/>
    <property type="project" value="InterPro"/>
</dbReference>
<dbReference type="InterPro" id="IPR016181">
    <property type="entry name" value="Acyl_CoA_acyltransferase"/>
</dbReference>
<evidence type="ECO:0000256" key="3">
    <source>
        <dbReference type="ARBA" id="ARBA00038502"/>
    </source>
</evidence>
<proteinExistence type="inferred from homology"/>
<dbReference type="Pfam" id="PF13302">
    <property type="entry name" value="Acetyltransf_3"/>
    <property type="match status" value="1"/>
</dbReference>
<dbReference type="OrthoDB" id="9784707at2"/>
<reference evidence="5 6" key="1">
    <citation type="submission" date="2014-01" db="EMBL/GenBank/DDBJ databases">
        <title>Full genme sequencing of cellulolytic bacterium Gynuella sunshinyii YC6258T gen. nov., sp. nov.</title>
        <authorList>
            <person name="Khan H."/>
            <person name="Chung E.J."/>
            <person name="Chung Y.R."/>
        </authorList>
    </citation>
    <scope>NUCLEOTIDE SEQUENCE [LARGE SCALE GENOMIC DNA]</scope>
    <source>
        <strain evidence="5 6">YC6258</strain>
    </source>
</reference>
<dbReference type="Proteomes" id="UP000032266">
    <property type="component" value="Chromosome"/>
</dbReference>
<keyword evidence="1 5" id="KW-0808">Transferase</keyword>
<evidence type="ECO:0000256" key="2">
    <source>
        <dbReference type="ARBA" id="ARBA00023315"/>
    </source>
</evidence>
<dbReference type="RefSeq" id="WP_052830564.1">
    <property type="nucleotide sequence ID" value="NZ_CP007142.1"/>
</dbReference>
<dbReference type="EMBL" id="CP007142">
    <property type="protein sequence ID" value="AJQ97511.1"/>
    <property type="molecule type" value="Genomic_DNA"/>
</dbReference>
<organism evidence="5 6">
    <name type="scientific">Gynuella sunshinyii YC6258</name>
    <dbReference type="NCBI Taxonomy" id="1445510"/>
    <lineage>
        <taxon>Bacteria</taxon>
        <taxon>Pseudomonadati</taxon>
        <taxon>Pseudomonadota</taxon>
        <taxon>Gammaproteobacteria</taxon>
        <taxon>Oceanospirillales</taxon>
        <taxon>Saccharospirillaceae</taxon>
        <taxon>Gynuella</taxon>
    </lineage>
</organism>
<dbReference type="HOGENOM" id="CLU_064480_0_0_6"/>
<dbReference type="KEGG" id="gsn:YC6258_05483"/>
<sequence>MSVAFVSDDQSLPVVTGTAVLMHQNIARRVHSSCQSRYRITVSQRLSELDQLRQLWSQWGGELSSASLWQLAQTAEYLCDWSLLAAVCRQGLRAGDDLYPLFHDGYVQACWMATDYQTALDESFNALLLQPTSAILFERHQQMVRWLQHSHAQCLGVFDGLQQNKLILEPLGQQHAESFLWQYLDSDIPQRCCLPDFNSLEEWHDWYQRQCCTDKRTFAVMHECWGMIGVVSLLQYRDIGFFYYWIGPDFQGNGYGPLAVNMLLQHAWRNAGLRCCYAKVFDDNLASISALNKLAFQPLPFRPQPPFAAEMLFYLGPAQGELALRAEFSELLRFMDSEIVL</sequence>
<evidence type="ECO:0000259" key="4">
    <source>
        <dbReference type="PROSITE" id="PS51186"/>
    </source>
</evidence>
<dbReference type="PROSITE" id="PS51186">
    <property type="entry name" value="GNAT"/>
    <property type="match status" value="1"/>
</dbReference>
<accession>A0A0C5VTJ7</accession>
<dbReference type="GO" id="GO:0005840">
    <property type="term" value="C:ribosome"/>
    <property type="evidence" value="ECO:0007669"/>
    <property type="project" value="UniProtKB-KW"/>
</dbReference>
<keyword evidence="5" id="KW-0687">Ribonucleoprotein</keyword>
<keyword evidence="5" id="KW-0689">Ribosomal protein</keyword>
<gene>
    <name evidence="5" type="ORF">YC6258_05483</name>
</gene>
<evidence type="ECO:0000256" key="1">
    <source>
        <dbReference type="ARBA" id="ARBA00022679"/>
    </source>
</evidence>
<name>A0A0C5VTJ7_9GAMM</name>
<keyword evidence="6" id="KW-1185">Reference proteome</keyword>
<dbReference type="AlphaFoldDB" id="A0A0C5VTJ7"/>
<feature type="domain" description="N-acetyltransferase" evidence="4">
    <location>
        <begin position="166"/>
        <end position="316"/>
    </location>
</feature>
<evidence type="ECO:0000313" key="6">
    <source>
        <dbReference type="Proteomes" id="UP000032266"/>
    </source>
</evidence>
<dbReference type="InterPro" id="IPR000182">
    <property type="entry name" value="GNAT_dom"/>
</dbReference>
<dbReference type="Gene3D" id="3.40.630.30">
    <property type="match status" value="1"/>
</dbReference>
<comment type="similarity">
    <text evidence="3">Belongs to the acetyltransferase family. RimJ subfamily.</text>
</comment>
<dbReference type="InterPro" id="IPR051531">
    <property type="entry name" value="N-acetyltransferase"/>
</dbReference>
<protein>
    <submittedName>
        <fullName evidence="5">Acetyltransferase, including N-acetylase of ribosomal protein</fullName>
    </submittedName>
</protein>
<evidence type="ECO:0000313" key="5">
    <source>
        <dbReference type="EMBL" id="AJQ97511.1"/>
    </source>
</evidence>